<dbReference type="AlphaFoldDB" id="A0A0R2MYJ7"/>
<dbReference type="EMBL" id="JQCE01000005">
    <property type="protein sequence ID" value="KRO18452.1"/>
    <property type="molecule type" value="Genomic_DNA"/>
</dbReference>
<feature type="transmembrane region" description="Helical" evidence="1">
    <location>
        <begin position="111"/>
        <end position="132"/>
    </location>
</feature>
<keyword evidence="3" id="KW-1185">Reference proteome</keyword>
<keyword evidence="1" id="KW-0472">Membrane</keyword>
<dbReference type="RefSeq" id="WP_054776552.1">
    <property type="nucleotide sequence ID" value="NZ_BBBX01000001.1"/>
</dbReference>
<evidence type="ECO:0000313" key="2">
    <source>
        <dbReference type="EMBL" id="KRO18452.1"/>
    </source>
</evidence>
<feature type="transmembrane region" description="Helical" evidence="1">
    <location>
        <begin position="70"/>
        <end position="91"/>
    </location>
</feature>
<dbReference type="Pfam" id="PF06541">
    <property type="entry name" value="ABC_trans_CmpB"/>
    <property type="match status" value="1"/>
</dbReference>
<dbReference type="InterPro" id="IPR010540">
    <property type="entry name" value="CmpB_TMEM229"/>
</dbReference>
<dbReference type="PATRIC" id="fig|1293598.4.peg.1652"/>
<evidence type="ECO:0000313" key="3">
    <source>
        <dbReference type="Proteomes" id="UP000050969"/>
    </source>
</evidence>
<proteinExistence type="predicted"/>
<dbReference type="OrthoDB" id="9789229at2"/>
<evidence type="ECO:0008006" key="4">
    <source>
        <dbReference type="Google" id="ProtNLM"/>
    </source>
</evidence>
<dbReference type="Proteomes" id="UP000050969">
    <property type="component" value="Unassembled WGS sequence"/>
</dbReference>
<evidence type="ECO:0000256" key="1">
    <source>
        <dbReference type="SAM" id="Phobius"/>
    </source>
</evidence>
<name>A0A0R2MYJ7_9LACO</name>
<organism evidence="2 3">
    <name type="scientific">Lacticaseibacillus saniviri JCM 17471 = DSM 24301</name>
    <dbReference type="NCBI Taxonomy" id="1293598"/>
    <lineage>
        <taxon>Bacteria</taxon>
        <taxon>Bacillati</taxon>
        <taxon>Bacillota</taxon>
        <taxon>Bacilli</taxon>
        <taxon>Lactobacillales</taxon>
        <taxon>Lactobacillaceae</taxon>
        <taxon>Lacticaseibacillus</taxon>
    </lineage>
</organism>
<reference evidence="2 3" key="1">
    <citation type="journal article" date="2015" name="Genome Announc.">
        <title>Expanding the biotechnology potential of lactobacilli through comparative genomics of 213 strains and associated genera.</title>
        <authorList>
            <person name="Sun Z."/>
            <person name="Harris H.M."/>
            <person name="McCann A."/>
            <person name="Guo C."/>
            <person name="Argimon S."/>
            <person name="Zhang W."/>
            <person name="Yang X."/>
            <person name="Jeffery I.B."/>
            <person name="Cooney J.C."/>
            <person name="Kagawa T.F."/>
            <person name="Liu W."/>
            <person name="Song Y."/>
            <person name="Salvetti E."/>
            <person name="Wrobel A."/>
            <person name="Rasinkangas P."/>
            <person name="Parkhill J."/>
            <person name="Rea M.C."/>
            <person name="O'Sullivan O."/>
            <person name="Ritari J."/>
            <person name="Douillard F.P."/>
            <person name="Paul Ross R."/>
            <person name="Yang R."/>
            <person name="Briner A.E."/>
            <person name="Felis G.E."/>
            <person name="de Vos W.M."/>
            <person name="Barrangou R."/>
            <person name="Klaenhammer T.R."/>
            <person name="Caufield P.W."/>
            <person name="Cui Y."/>
            <person name="Zhang H."/>
            <person name="O'Toole P.W."/>
        </authorList>
    </citation>
    <scope>NUCLEOTIDE SEQUENCE [LARGE SCALE GENOMIC DNA]</scope>
    <source>
        <strain evidence="2 3">DSM 24301</strain>
    </source>
</reference>
<dbReference type="STRING" id="1293598.IV56_GL001586"/>
<sequence length="238" mass="27448">MIQAVQNFTLIILYFFAYAFIGWVWETAYTSTRQHHWVNAGFLNGPWQPLYGFAVLGVLYLIQPFTDNPLMIYLIAVVYISALEYVTSWGMEKLFHTRWWDYSNVPLNLNGRIALPISLFWGLGGLLLSRYVQPMIAGWVDHTAATYGVFAAIVLIAAFMFDFGFTLANMPAFQEATKKLDQAIDAAKQQADKDWQAHLADQPRLNYVQRRLLNNFRSMKLPERHSSLTELRNAIKRK</sequence>
<feature type="transmembrane region" description="Helical" evidence="1">
    <location>
        <begin position="144"/>
        <end position="168"/>
    </location>
</feature>
<gene>
    <name evidence="2" type="ORF">IV56_GL001586</name>
</gene>
<keyword evidence="1" id="KW-0812">Transmembrane</keyword>
<keyword evidence="1" id="KW-1133">Transmembrane helix</keyword>
<comment type="caution">
    <text evidence="2">The sequence shown here is derived from an EMBL/GenBank/DDBJ whole genome shotgun (WGS) entry which is preliminary data.</text>
</comment>
<protein>
    <recommendedName>
        <fullName evidence="4">ABC transporter permease</fullName>
    </recommendedName>
</protein>
<accession>A0A0R2MYJ7</accession>
<feature type="transmembrane region" description="Helical" evidence="1">
    <location>
        <begin position="45"/>
        <end position="63"/>
    </location>
</feature>
<feature type="transmembrane region" description="Helical" evidence="1">
    <location>
        <begin position="7"/>
        <end position="25"/>
    </location>
</feature>